<dbReference type="InterPro" id="IPR013783">
    <property type="entry name" value="Ig-like_fold"/>
</dbReference>
<dbReference type="GO" id="GO:0005929">
    <property type="term" value="C:cilium"/>
    <property type="evidence" value="ECO:0007669"/>
    <property type="project" value="UniProtKB-SubCell"/>
</dbReference>
<keyword evidence="2" id="KW-0969">Cilium</keyword>
<name>A0A2C6KFT2_9APIC</name>
<keyword evidence="2" id="KW-0282">Flagellum</keyword>
<evidence type="ECO:0000313" key="3">
    <source>
        <dbReference type="Proteomes" id="UP000221165"/>
    </source>
</evidence>
<evidence type="ECO:0000313" key="2">
    <source>
        <dbReference type="EMBL" id="PHJ15979.1"/>
    </source>
</evidence>
<feature type="compositionally biased region" description="Basic and acidic residues" evidence="1">
    <location>
        <begin position="295"/>
        <end position="309"/>
    </location>
</feature>
<comment type="caution">
    <text evidence="2">The sequence shown here is derived from an EMBL/GenBank/DDBJ whole genome shotgun (WGS) entry which is preliminary data.</text>
</comment>
<dbReference type="EMBL" id="MIGC01006902">
    <property type="protein sequence ID" value="PHJ15979.1"/>
    <property type="molecule type" value="Genomic_DNA"/>
</dbReference>
<organism evidence="2 3">
    <name type="scientific">Cystoisospora suis</name>
    <dbReference type="NCBI Taxonomy" id="483139"/>
    <lineage>
        <taxon>Eukaryota</taxon>
        <taxon>Sar</taxon>
        <taxon>Alveolata</taxon>
        <taxon>Apicomplexa</taxon>
        <taxon>Conoidasida</taxon>
        <taxon>Coccidia</taxon>
        <taxon>Eucoccidiorida</taxon>
        <taxon>Eimeriorina</taxon>
        <taxon>Sarcocystidae</taxon>
        <taxon>Cystoisospora</taxon>
    </lineage>
</organism>
<keyword evidence="3" id="KW-1185">Reference proteome</keyword>
<accession>A0A2C6KFT2</accession>
<dbReference type="PANTHER" id="PTHR45912:SF3">
    <property type="entry name" value="CILIA- AND FLAGELLA-ASSOCIATED PROTEIN 47"/>
    <property type="match status" value="1"/>
</dbReference>
<dbReference type="VEuPathDB" id="ToxoDB:CSUI_010208"/>
<proteinExistence type="predicted"/>
<keyword evidence="2" id="KW-0966">Cell projection</keyword>
<dbReference type="RefSeq" id="XP_067917711.1">
    <property type="nucleotide sequence ID" value="XM_068070313.1"/>
</dbReference>
<dbReference type="Gene3D" id="2.60.40.10">
    <property type="entry name" value="Immunoglobulins"/>
    <property type="match status" value="2"/>
</dbReference>
<dbReference type="GO" id="GO:0005737">
    <property type="term" value="C:cytoplasm"/>
    <property type="evidence" value="ECO:0007669"/>
    <property type="project" value="UniProtKB-SubCell"/>
</dbReference>
<gene>
    <name evidence="2" type="ORF">CSUI_010208</name>
</gene>
<dbReference type="PANTHER" id="PTHR45912">
    <property type="entry name" value="CILIA- AND FLAGELLA-ASSOCIATED PROTEIN 47"/>
    <property type="match status" value="1"/>
</dbReference>
<reference evidence="2 3" key="1">
    <citation type="journal article" date="2017" name="Int. J. Parasitol.">
        <title>The genome of the protozoan parasite Cystoisospora suis and a reverse vaccinology approach to identify vaccine candidates.</title>
        <authorList>
            <person name="Palmieri N."/>
            <person name="Shrestha A."/>
            <person name="Ruttkowski B."/>
            <person name="Beck T."/>
            <person name="Vogl C."/>
            <person name="Tomley F."/>
            <person name="Blake D.P."/>
            <person name="Joachim A."/>
        </authorList>
    </citation>
    <scope>NUCLEOTIDE SEQUENCE [LARGE SCALE GENOMIC DNA]</scope>
    <source>
        <strain evidence="2 3">Wien I</strain>
    </source>
</reference>
<dbReference type="GO" id="GO:0060271">
    <property type="term" value="P:cilium assembly"/>
    <property type="evidence" value="ECO:0007669"/>
    <property type="project" value="TreeGrafter"/>
</dbReference>
<evidence type="ECO:0000256" key="1">
    <source>
        <dbReference type="SAM" id="MobiDB-lite"/>
    </source>
</evidence>
<dbReference type="Proteomes" id="UP000221165">
    <property type="component" value="Unassembled WGS sequence"/>
</dbReference>
<sequence length="719" mass="78662">MTGPLSRPLGVTKAVFTLRSSAPTSGDRREARSSLDAYVARCLRAEPGELVFERTDATEPTRKTVLIRNLSKQAQRIRLSLPEGAAFHLVREQSESVAAGLSAKVDVVCHSGEIDETPCSLTASCEGCTIHIPLLVVRARAVFDFDTAISFGCLRKDQTCSKRVLVRNRGSRTGYFAVTYSKQHDACDVIFDPPSFSVPPRQAKEVTVTFYARNYVSFQGTARVRLEGCSTSATITQILLFAEVIQQKLSFNLNNTPVSRLDFGKVYFGSATEKLVTLKNQSPSSLSFVIHTKDHKGPGTDVHESERDPPQTSASLTAPAAPGFTRSRFLKVSPQTGTIEPWGELPVTVRLESETYQHCHGFQKTFLLEKAEVPVVVQLSVRTEEGSGETLEAVDVCAQLCIPSLQVVPPVLRYDACRAGFEAETVLTIENRHPDLELDYAFSKVSQLLLLPERGCLAPLESRPVIVKFAPANPMKLACVLRLAFCRQLYTVDIPVNMCSVPSRPAIGSRLPAAKTPNETLELRYASCGLGALPESHRYKETAPGLPGGRLLSRPGGCPSNSTGESGKAHRSGQKAQTRPKTAEGRARSFIATETRTLRNPPPGCTIGAFTESDEVLTPLYLCPGRQAEGRPGYQPETDVEAPHAHHPDELIKRKYTHPPKNKAEIRASCAELDDRQLSRISVGPQTQQTRASLSSSWLRIQRRFPRSTSGTALLSNSE</sequence>
<dbReference type="GeneID" id="94433524"/>
<feature type="region of interest" description="Disordered" evidence="1">
    <location>
        <begin position="539"/>
        <end position="604"/>
    </location>
</feature>
<protein>
    <submittedName>
        <fullName evidence="2">Flagellar associated protein</fullName>
    </submittedName>
</protein>
<feature type="region of interest" description="Disordered" evidence="1">
    <location>
        <begin position="295"/>
        <end position="319"/>
    </location>
</feature>
<feature type="region of interest" description="Disordered" evidence="1">
    <location>
        <begin position="628"/>
        <end position="648"/>
    </location>
</feature>
<dbReference type="OrthoDB" id="415597at2759"/>
<dbReference type="AlphaFoldDB" id="A0A2C6KFT2"/>